<protein>
    <submittedName>
        <fullName evidence="2">Uncharacterized protein</fullName>
    </submittedName>
</protein>
<reference evidence="1 4" key="2">
    <citation type="submission" date="2016-11" db="EMBL/GenBank/DDBJ databases">
        <title>Genomic analysis of Caldithrix abyssi and proposal of a novel bacterial phylum Caldithrichaeota.</title>
        <authorList>
            <person name="Kublanov I."/>
            <person name="Sigalova O."/>
            <person name="Gavrilov S."/>
            <person name="Lebedinsky A."/>
            <person name="Ivanova N."/>
            <person name="Daum C."/>
            <person name="Reddy T."/>
            <person name="Klenk H.P."/>
            <person name="Goker M."/>
            <person name="Reva O."/>
            <person name="Miroshnichenko M."/>
            <person name="Kyprides N."/>
            <person name="Woyke T."/>
            <person name="Gelfand M."/>
        </authorList>
    </citation>
    <scope>NUCLEOTIDE SEQUENCE [LARGE SCALE GENOMIC DNA]</scope>
    <source>
        <strain evidence="1 4">LF13</strain>
    </source>
</reference>
<accession>H1XQS1</accession>
<sequence>MVNLQKERSETKPRTMVVVCAWCHRQRVMGPDLNLYWIEVEDRQGTTHVTHTICPTCKTKMSGQLKVDY</sequence>
<name>H1XQS1_CALAY</name>
<gene>
    <name evidence="1" type="ORF">Cabys_1581</name>
    <name evidence="2" type="ORF">Calab_2736</name>
</gene>
<reference evidence="2 3" key="1">
    <citation type="submission" date="2011-09" db="EMBL/GenBank/DDBJ databases">
        <title>The permanent draft genome of Caldithrix abyssi DSM 13497.</title>
        <authorList>
            <consortium name="US DOE Joint Genome Institute (JGI-PGF)"/>
            <person name="Lucas S."/>
            <person name="Han J."/>
            <person name="Lapidus A."/>
            <person name="Bruce D."/>
            <person name="Goodwin L."/>
            <person name="Pitluck S."/>
            <person name="Peters L."/>
            <person name="Kyrpides N."/>
            <person name="Mavromatis K."/>
            <person name="Ivanova N."/>
            <person name="Mikhailova N."/>
            <person name="Chertkov O."/>
            <person name="Detter J.C."/>
            <person name="Tapia R."/>
            <person name="Han C."/>
            <person name="Land M."/>
            <person name="Hauser L."/>
            <person name="Markowitz V."/>
            <person name="Cheng J.-F."/>
            <person name="Hugenholtz P."/>
            <person name="Woyke T."/>
            <person name="Wu D."/>
            <person name="Spring S."/>
            <person name="Brambilla E."/>
            <person name="Klenk H.-P."/>
            <person name="Eisen J.A."/>
        </authorList>
    </citation>
    <scope>NUCLEOTIDE SEQUENCE [LARGE SCALE GENOMIC DNA]</scope>
    <source>
        <strain evidence="2 3">DSM 13497</strain>
    </source>
</reference>
<evidence type="ECO:0000313" key="1">
    <source>
        <dbReference type="EMBL" id="APF18330.1"/>
    </source>
</evidence>
<dbReference type="EMBL" id="CM001402">
    <property type="protein sequence ID" value="EHO42344.1"/>
    <property type="molecule type" value="Genomic_DNA"/>
</dbReference>
<dbReference type="AlphaFoldDB" id="H1XQS1"/>
<proteinExistence type="predicted"/>
<evidence type="ECO:0000313" key="3">
    <source>
        <dbReference type="Proteomes" id="UP000004671"/>
    </source>
</evidence>
<evidence type="ECO:0000313" key="2">
    <source>
        <dbReference type="EMBL" id="EHO42344.1"/>
    </source>
</evidence>
<dbReference type="Proteomes" id="UP000183868">
    <property type="component" value="Chromosome"/>
</dbReference>
<dbReference type="EMBL" id="CP018099">
    <property type="protein sequence ID" value="APF18330.1"/>
    <property type="molecule type" value="Genomic_DNA"/>
</dbReference>
<dbReference type="HOGENOM" id="CLU_2768030_0_0_0"/>
<dbReference type="KEGG" id="caby:Cabys_1581"/>
<dbReference type="RefSeq" id="WP_006929639.1">
    <property type="nucleotide sequence ID" value="NZ_CM001402.1"/>
</dbReference>
<dbReference type="PaxDb" id="880073-Calab_2736"/>
<organism evidence="2 3">
    <name type="scientific">Caldithrix abyssi DSM 13497</name>
    <dbReference type="NCBI Taxonomy" id="880073"/>
    <lineage>
        <taxon>Bacteria</taxon>
        <taxon>Pseudomonadati</taxon>
        <taxon>Calditrichota</taxon>
        <taxon>Calditrichia</taxon>
        <taxon>Calditrichales</taxon>
        <taxon>Calditrichaceae</taxon>
        <taxon>Caldithrix</taxon>
    </lineage>
</organism>
<evidence type="ECO:0000313" key="4">
    <source>
        <dbReference type="Proteomes" id="UP000183868"/>
    </source>
</evidence>
<dbReference type="Proteomes" id="UP000004671">
    <property type="component" value="Chromosome"/>
</dbReference>
<dbReference type="InParanoid" id="H1XQS1"/>
<keyword evidence="3" id="KW-1185">Reference proteome</keyword>